<organism evidence="2 3">
    <name type="scientific">Ciona savignyi</name>
    <name type="common">Pacific transparent sea squirt</name>
    <dbReference type="NCBI Taxonomy" id="51511"/>
    <lineage>
        <taxon>Eukaryota</taxon>
        <taxon>Metazoa</taxon>
        <taxon>Chordata</taxon>
        <taxon>Tunicata</taxon>
        <taxon>Ascidiacea</taxon>
        <taxon>Phlebobranchia</taxon>
        <taxon>Cionidae</taxon>
        <taxon>Ciona</taxon>
    </lineage>
</organism>
<keyword evidence="1" id="KW-0802">TPR repeat</keyword>
<dbReference type="eggNOG" id="KOG2076">
    <property type="taxonomic scope" value="Eukaryota"/>
</dbReference>
<dbReference type="GeneTree" id="ENSGT00390000016929"/>
<dbReference type="InterPro" id="IPR011990">
    <property type="entry name" value="TPR-like_helical_dom_sf"/>
</dbReference>
<dbReference type="Gene3D" id="1.25.40.10">
    <property type="entry name" value="Tetratricopeptide repeat domain"/>
    <property type="match status" value="3"/>
</dbReference>
<evidence type="ECO:0008006" key="4">
    <source>
        <dbReference type="Google" id="ProtNLM"/>
    </source>
</evidence>
<accession>H2ZEG0</accession>
<name>H2ZEG0_CIOSA</name>
<dbReference type="AlphaFoldDB" id="H2ZEG0"/>
<dbReference type="PANTHER" id="PTHR23082">
    <property type="entry name" value="TRANSCRIPTION INITIATION FACTOR IIIC TFIIIC , POLYPEPTIDE 3-RELATED"/>
    <property type="match status" value="1"/>
</dbReference>
<reference evidence="2" key="3">
    <citation type="submission" date="2025-09" db="UniProtKB">
        <authorList>
            <consortium name="Ensembl"/>
        </authorList>
    </citation>
    <scope>IDENTIFICATION</scope>
</reference>
<dbReference type="InParanoid" id="H2ZEG0"/>
<evidence type="ECO:0000313" key="2">
    <source>
        <dbReference type="Ensembl" id="ENSCSAVP00000015976.1"/>
    </source>
</evidence>
<feature type="repeat" description="TPR" evidence="1">
    <location>
        <begin position="75"/>
        <end position="108"/>
    </location>
</feature>
<dbReference type="PANTHER" id="PTHR23082:SF0">
    <property type="entry name" value="GENERAL TRANSCRIPTION FACTOR 3C POLYPEPTIDE 3"/>
    <property type="match status" value="1"/>
</dbReference>
<dbReference type="Proteomes" id="UP000007875">
    <property type="component" value="Unassembled WGS sequence"/>
</dbReference>
<dbReference type="STRING" id="51511.ENSCSAVP00000015976"/>
<reference evidence="2" key="2">
    <citation type="submission" date="2025-08" db="UniProtKB">
        <authorList>
            <consortium name="Ensembl"/>
        </authorList>
    </citation>
    <scope>IDENTIFICATION</scope>
</reference>
<dbReference type="SMART" id="SM00028">
    <property type="entry name" value="TPR"/>
    <property type="match status" value="5"/>
</dbReference>
<feature type="repeat" description="TPR" evidence="1">
    <location>
        <begin position="612"/>
        <end position="645"/>
    </location>
</feature>
<dbReference type="PROSITE" id="PS50005">
    <property type="entry name" value="TPR"/>
    <property type="match status" value="2"/>
</dbReference>
<sequence>SRLPRELRGLMGEANLCYARGDHDDAIKMCMEIIRLVPYAAEPFETLSMIYDERGEPERSLQYSLLAAHLSPRDADQWLHLADMCLKQGESMKAINCYAKAFKVRPEDYNIIWESAKLHQKLGLIQKAMGLYKQVVALMPKSLAADSVALARDMAKNCHSNKESSLAVDLLEQALLHHGPAFKDEDANMLCELLILLQRFQDVLEVHHHYHHVVLCLHSKLEVQLSDGTTLQPQEKIDQALIYKQIRHITLCDITDNRDIVGIAPPSDLPIDLQSKVVVAMVHLRKSHLVHDIFTKICEHDPKDIGDLHFDIAEAYTEVGEHVQALVVLNLLVTSPNYSLAAVWLKHAECERICGNLEKSLKSYRQCVRLAPGHIEAHIKYAETLKLAGRYSEANKTLEDADSYEAEPDTRMQLHLTRYHTLKEWSEKSKSHRYDVLVYVVSMWYDVPCICCPLEPVQTSFNHGHHVGEVKVIMKSASYFCKESDKASAVFLDGNPAVFTNSEWLKLFKEVIVMLVRCHRYQDAIRLSDGAQWYSPWYDNSDIRNLLERVVLSVCLISGNYKMAYNVIRWWLISSSDSNHLWNIFNQITARTGEVRHHRFCLRRLIRVPNNMALVVLNGHNWLASGTYKHALGEYERAHKMDPENPLYLLLIGVVFFHISCQKYTDHKHSLVVQGLAFFEKYRTARRLDQESYYNLGRALHQIGLETFALHYYLRALDSQPVVVSCPGSESKSSNPHFDLTCEIGFNLSLIYRKSGNIDLANQTIHKYCVV</sequence>
<dbReference type="GO" id="GO:0000127">
    <property type="term" value="C:transcription factor TFIIIC complex"/>
    <property type="evidence" value="ECO:0007669"/>
    <property type="project" value="TreeGrafter"/>
</dbReference>
<dbReference type="FunCoup" id="H2ZEG0">
    <property type="interactions" value="848"/>
</dbReference>
<keyword evidence="3" id="KW-1185">Reference proteome</keyword>
<dbReference type="FunFam" id="1.25.40.10:FF:001447">
    <property type="entry name" value="general transcription factor 3C polypeptide 3"/>
    <property type="match status" value="1"/>
</dbReference>
<reference evidence="3" key="1">
    <citation type="submission" date="2003-08" db="EMBL/GenBank/DDBJ databases">
        <authorList>
            <person name="Birren B."/>
            <person name="Nusbaum C."/>
            <person name="Abebe A."/>
            <person name="Abouelleil A."/>
            <person name="Adekoya E."/>
            <person name="Ait-zahra M."/>
            <person name="Allen N."/>
            <person name="Allen T."/>
            <person name="An P."/>
            <person name="Anderson M."/>
            <person name="Anderson S."/>
            <person name="Arachchi H."/>
            <person name="Armbruster J."/>
            <person name="Bachantsang P."/>
            <person name="Baldwin J."/>
            <person name="Barry A."/>
            <person name="Bayul T."/>
            <person name="Blitshsteyn B."/>
            <person name="Bloom T."/>
            <person name="Blye J."/>
            <person name="Boguslavskiy L."/>
            <person name="Borowsky M."/>
            <person name="Boukhgalter B."/>
            <person name="Brunache A."/>
            <person name="Butler J."/>
            <person name="Calixte N."/>
            <person name="Calvo S."/>
            <person name="Camarata J."/>
            <person name="Campo K."/>
            <person name="Chang J."/>
            <person name="Cheshatsang Y."/>
            <person name="Citroen M."/>
            <person name="Collymore A."/>
            <person name="Considine T."/>
            <person name="Cook A."/>
            <person name="Cooke P."/>
            <person name="Corum B."/>
            <person name="Cuomo C."/>
            <person name="David R."/>
            <person name="Dawoe T."/>
            <person name="Degray S."/>
            <person name="Dodge S."/>
            <person name="Dooley K."/>
            <person name="Dorje P."/>
            <person name="Dorjee K."/>
            <person name="Dorris L."/>
            <person name="Duffey N."/>
            <person name="Dupes A."/>
            <person name="Elkins T."/>
            <person name="Engels R."/>
            <person name="Erickson J."/>
            <person name="Farina A."/>
            <person name="Faro S."/>
            <person name="Ferreira P."/>
            <person name="Fischer H."/>
            <person name="Fitzgerald M."/>
            <person name="Foley K."/>
            <person name="Gage D."/>
            <person name="Galagan J."/>
            <person name="Gearin G."/>
            <person name="Gnerre S."/>
            <person name="Gnirke A."/>
            <person name="Goyette A."/>
            <person name="Graham J."/>
            <person name="Grandbois E."/>
            <person name="Gyaltsen K."/>
            <person name="Hafez N."/>
            <person name="Hagopian D."/>
            <person name="Hagos B."/>
            <person name="Hall J."/>
            <person name="Hatcher B."/>
            <person name="Heller A."/>
            <person name="Higgins H."/>
            <person name="Honan T."/>
            <person name="Horn A."/>
            <person name="Houde N."/>
            <person name="Hughes L."/>
            <person name="Hulme W."/>
            <person name="Husby E."/>
            <person name="Iliev I."/>
            <person name="Jaffe D."/>
            <person name="Jones C."/>
            <person name="Kamal M."/>
            <person name="Kamat A."/>
            <person name="Kamvysselis M."/>
            <person name="Karlsson E."/>
            <person name="Kells C."/>
            <person name="Kieu A."/>
            <person name="Kisner P."/>
            <person name="Kodira C."/>
            <person name="Kulbokas E."/>
            <person name="Labutti K."/>
            <person name="Lama D."/>
            <person name="Landers T."/>
            <person name="Leger J."/>
            <person name="Levine S."/>
            <person name="Lewis D."/>
            <person name="Lewis T."/>
            <person name="Lindblad-toh K."/>
            <person name="Liu X."/>
            <person name="Lokyitsang T."/>
            <person name="Lokyitsang Y."/>
            <person name="Lucien O."/>
            <person name="Lui A."/>
            <person name="Ma L.J."/>
            <person name="Mabbitt R."/>
            <person name="Macdonald J."/>
            <person name="Maclean C."/>
            <person name="Major J."/>
            <person name="Manning J."/>
            <person name="Marabella R."/>
            <person name="Maru K."/>
            <person name="Matthews C."/>
            <person name="Mauceli E."/>
            <person name="Mccarthy M."/>
            <person name="Mcdonough S."/>
            <person name="Mcghee T."/>
            <person name="Meldrim J."/>
            <person name="Meneus L."/>
            <person name="Mesirov J."/>
            <person name="Mihalev A."/>
            <person name="Mihova T."/>
            <person name="Mikkelsen T."/>
            <person name="Mlenga V."/>
            <person name="Moru K."/>
            <person name="Mozes J."/>
            <person name="Mulrain L."/>
            <person name="Munson G."/>
            <person name="Naylor J."/>
            <person name="Newes C."/>
            <person name="Nguyen C."/>
            <person name="Nguyen N."/>
            <person name="Nguyen T."/>
            <person name="Nicol R."/>
            <person name="Nielsen C."/>
            <person name="Nizzari M."/>
            <person name="Norbu C."/>
            <person name="Norbu N."/>
            <person name="O'donnell P."/>
            <person name="Okoawo O."/>
            <person name="O'leary S."/>
            <person name="Omotosho B."/>
            <person name="O'neill K."/>
            <person name="Osman S."/>
            <person name="Parker S."/>
            <person name="Perrin D."/>
            <person name="Phunkhang P."/>
            <person name="Piqani B."/>
            <person name="Purcell S."/>
            <person name="Rachupka T."/>
            <person name="Ramasamy U."/>
            <person name="Rameau R."/>
            <person name="Ray V."/>
            <person name="Raymond C."/>
            <person name="Retta R."/>
            <person name="Richardson S."/>
            <person name="Rise C."/>
            <person name="Rodriguez J."/>
            <person name="Rogers J."/>
            <person name="Rogov P."/>
            <person name="Rutman M."/>
            <person name="Schupbach R."/>
            <person name="Seaman C."/>
            <person name="Settipalli S."/>
            <person name="Sharpe T."/>
            <person name="Sheridan J."/>
            <person name="Sherpa N."/>
            <person name="Shi J."/>
            <person name="Smirnov S."/>
            <person name="Smith C."/>
            <person name="Sougnez C."/>
            <person name="Spencer B."/>
            <person name="Stalker J."/>
            <person name="Stange-thomann N."/>
            <person name="Stavropoulos S."/>
            <person name="Stetson K."/>
            <person name="Stone C."/>
            <person name="Stone S."/>
            <person name="Stubbs M."/>
            <person name="Talamas J."/>
            <person name="Tchuinga P."/>
            <person name="Tenzing P."/>
            <person name="Tesfaye S."/>
            <person name="Theodore J."/>
            <person name="Thoulutsang Y."/>
            <person name="Topham K."/>
            <person name="Towey S."/>
            <person name="Tsamla T."/>
            <person name="Tsomo N."/>
            <person name="Vallee D."/>
            <person name="Vassiliev H."/>
            <person name="Venkataraman V."/>
            <person name="Vinson J."/>
            <person name="Vo A."/>
            <person name="Wade C."/>
            <person name="Wang S."/>
            <person name="Wangchuk T."/>
            <person name="Wangdi T."/>
            <person name="Whittaker C."/>
            <person name="Wilkinson J."/>
            <person name="Wu Y."/>
            <person name="Wyman D."/>
            <person name="Yadav S."/>
            <person name="Yang S."/>
            <person name="Yang X."/>
            <person name="Yeager S."/>
            <person name="Yee E."/>
            <person name="Young G."/>
            <person name="Zainoun J."/>
            <person name="Zembeck L."/>
            <person name="Zimmer A."/>
            <person name="Zody M."/>
            <person name="Lander E."/>
        </authorList>
    </citation>
    <scope>NUCLEOTIDE SEQUENCE [LARGE SCALE GENOMIC DNA]</scope>
</reference>
<dbReference type="InterPro" id="IPR039340">
    <property type="entry name" value="Tfc4/TFIIIC-102/Sfc4"/>
</dbReference>
<dbReference type="SUPFAM" id="SSF48452">
    <property type="entry name" value="TPR-like"/>
    <property type="match status" value="3"/>
</dbReference>
<proteinExistence type="predicted"/>
<evidence type="ECO:0000313" key="3">
    <source>
        <dbReference type="Proteomes" id="UP000007875"/>
    </source>
</evidence>
<dbReference type="Ensembl" id="ENSCSAVT00000016156.1">
    <property type="protein sequence ID" value="ENSCSAVP00000015976.1"/>
    <property type="gene ID" value="ENSCSAVG00000009403.1"/>
</dbReference>
<dbReference type="InterPro" id="IPR019734">
    <property type="entry name" value="TPR_rpt"/>
</dbReference>
<evidence type="ECO:0000256" key="1">
    <source>
        <dbReference type="PROSITE-ProRule" id="PRU00339"/>
    </source>
</evidence>
<dbReference type="GO" id="GO:0006383">
    <property type="term" value="P:transcription by RNA polymerase III"/>
    <property type="evidence" value="ECO:0007669"/>
    <property type="project" value="InterPro"/>
</dbReference>
<dbReference type="Pfam" id="PF13181">
    <property type="entry name" value="TPR_8"/>
    <property type="match status" value="1"/>
</dbReference>
<protein>
    <recommendedName>
        <fullName evidence="4">General transcription factor IIIC, polypeptide 3</fullName>
    </recommendedName>
</protein>
<dbReference type="OMA" id="SSPNMKF"/>